<evidence type="ECO:0000256" key="1">
    <source>
        <dbReference type="SAM" id="MobiDB-lite"/>
    </source>
</evidence>
<name>A0A9P6AP00_9AGAM</name>
<dbReference type="EMBL" id="MU129050">
    <property type="protein sequence ID" value="KAF9508785.1"/>
    <property type="molecule type" value="Genomic_DNA"/>
</dbReference>
<evidence type="ECO:0000313" key="3">
    <source>
        <dbReference type="Proteomes" id="UP000886523"/>
    </source>
</evidence>
<comment type="caution">
    <text evidence="2">The sequence shown here is derived from an EMBL/GenBank/DDBJ whole genome shotgun (WGS) entry which is preliminary data.</text>
</comment>
<gene>
    <name evidence="2" type="ORF">BS47DRAFT_1365702</name>
</gene>
<protein>
    <submittedName>
        <fullName evidence="2">Uncharacterized protein</fullName>
    </submittedName>
</protein>
<feature type="region of interest" description="Disordered" evidence="1">
    <location>
        <begin position="103"/>
        <end position="145"/>
    </location>
</feature>
<dbReference type="AlphaFoldDB" id="A0A9P6AP00"/>
<feature type="compositionally biased region" description="Polar residues" evidence="1">
    <location>
        <begin position="105"/>
        <end position="120"/>
    </location>
</feature>
<sequence>MSWMGGSTLRTNEVALGSLQVAGEDLAPEFNVKDLGQGQGSNGFPLEEGKANVACLNTLHVPVIEVHTVSIRQTKPRSENTRREIAGHKPRTRFCGRVVILRFSSEPTTPTNPQSRSMTPPNKHARTATHPPNETRERQRVENRT</sequence>
<dbReference type="Proteomes" id="UP000886523">
    <property type="component" value="Unassembled WGS sequence"/>
</dbReference>
<feature type="compositionally biased region" description="Basic and acidic residues" evidence="1">
    <location>
        <begin position="133"/>
        <end position="145"/>
    </location>
</feature>
<proteinExistence type="predicted"/>
<reference evidence="2" key="1">
    <citation type="journal article" date="2020" name="Nat. Commun.">
        <title>Large-scale genome sequencing of mycorrhizal fungi provides insights into the early evolution of symbiotic traits.</title>
        <authorList>
            <person name="Miyauchi S."/>
            <person name="Kiss E."/>
            <person name="Kuo A."/>
            <person name="Drula E."/>
            <person name="Kohler A."/>
            <person name="Sanchez-Garcia M."/>
            <person name="Morin E."/>
            <person name="Andreopoulos B."/>
            <person name="Barry K.W."/>
            <person name="Bonito G."/>
            <person name="Buee M."/>
            <person name="Carver A."/>
            <person name="Chen C."/>
            <person name="Cichocki N."/>
            <person name="Clum A."/>
            <person name="Culley D."/>
            <person name="Crous P.W."/>
            <person name="Fauchery L."/>
            <person name="Girlanda M."/>
            <person name="Hayes R.D."/>
            <person name="Keri Z."/>
            <person name="LaButti K."/>
            <person name="Lipzen A."/>
            <person name="Lombard V."/>
            <person name="Magnuson J."/>
            <person name="Maillard F."/>
            <person name="Murat C."/>
            <person name="Nolan M."/>
            <person name="Ohm R.A."/>
            <person name="Pangilinan J."/>
            <person name="Pereira M.F."/>
            <person name="Perotto S."/>
            <person name="Peter M."/>
            <person name="Pfister S."/>
            <person name="Riley R."/>
            <person name="Sitrit Y."/>
            <person name="Stielow J.B."/>
            <person name="Szollosi G."/>
            <person name="Zifcakova L."/>
            <person name="Stursova M."/>
            <person name="Spatafora J.W."/>
            <person name="Tedersoo L."/>
            <person name="Vaario L.M."/>
            <person name="Yamada A."/>
            <person name="Yan M."/>
            <person name="Wang P."/>
            <person name="Xu J."/>
            <person name="Bruns T."/>
            <person name="Baldrian P."/>
            <person name="Vilgalys R."/>
            <person name="Dunand C."/>
            <person name="Henrissat B."/>
            <person name="Grigoriev I.V."/>
            <person name="Hibbett D."/>
            <person name="Nagy L.G."/>
            <person name="Martin F.M."/>
        </authorList>
    </citation>
    <scope>NUCLEOTIDE SEQUENCE</scope>
    <source>
        <strain evidence="2">UP504</strain>
    </source>
</reference>
<accession>A0A9P6AP00</accession>
<organism evidence="2 3">
    <name type="scientific">Hydnum rufescens UP504</name>
    <dbReference type="NCBI Taxonomy" id="1448309"/>
    <lineage>
        <taxon>Eukaryota</taxon>
        <taxon>Fungi</taxon>
        <taxon>Dikarya</taxon>
        <taxon>Basidiomycota</taxon>
        <taxon>Agaricomycotina</taxon>
        <taxon>Agaricomycetes</taxon>
        <taxon>Cantharellales</taxon>
        <taxon>Hydnaceae</taxon>
        <taxon>Hydnum</taxon>
    </lineage>
</organism>
<keyword evidence="3" id="KW-1185">Reference proteome</keyword>
<evidence type="ECO:0000313" key="2">
    <source>
        <dbReference type="EMBL" id="KAF9508785.1"/>
    </source>
</evidence>